<evidence type="ECO:0000313" key="2">
    <source>
        <dbReference type="Proteomes" id="UP000217790"/>
    </source>
</evidence>
<organism evidence="1 2">
    <name type="scientific">Armillaria gallica</name>
    <name type="common">Bulbous honey fungus</name>
    <name type="synonym">Armillaria bulbosa</name>
    <dbReference type="NCBI Taxonomy" id="47427"/>
    <lineage>
        <taxon>Eukaryota</taxon>
        <taxon>Fungi</taxon>
        <taxon>Dikarya</taxon>
        <taxon>Basidiomycota</taxon>
        <taxon>Agaricomycotina</taxon>
        <taxon>Agaricomycetes</taxon>
        <taxon>Agaricomycetidae</taxon>
        <taxon>Agaricales</taxon>
        <taxon>Marasmiineae</taxon>
        <taxon>Physalacriaceae</taxon>
        <taxon>Armillaria</taxon>
    </lineage>
</organism>
<dbReference type="AlphaFoldDB" id="A0A2H3D9M8"/>
<reference evidence="2" key="1">
    <citation type="journal article" date="2017" name="Nat. Ecol. Evol.">
        <title>Genome expansion and lineage-specific genetic innovations in the forest pathogenic fungi Armillaria.</title>
        <authorList>
            <person name="Sipos G."/>
            <person name="Prasanna A.N."/>
            <person name="Walter M.C."/>
            <person name="O'Connor E."/>
            <person name="Balint B."/>
            <person name="Krizsan K."/>
            <person name="Kiss B."/>
            <person name="Hess J."/>
            <person name="Varga T."/>
            <person name="Slot J."/>
            <person name="Riley R."/>
            <person name="Boka B."/>
            <person name="Rigling D."/>
            <person name="Barry K."/>
            <person name="Lee J."/>
            <person name="Mihaltcheva S."/>
            <person name="LaButti K."/>
            <person name="Lipzen A."/>
            <person name="Waldron R."/>
            <person name="Moloney N.M."/>
            <person name="Sperisen C."/>
            <person name="Kredics L."/>
            <person name="Vagvoelgyi C."/>
            <person name="Patrignani A."/>
            <person name="Fitzpatrick D."/>
            <person name="Nagy I."/>
            <person name="Doyle S."/>
            <person name="Anderson J.B."/>
            <person name="Grigoriev I.V."/>
            <person name="Gueldener U."/>
            <person name="Muensterkoetter M."/>
            <person name="Nagy L.G."/>
        </authorList>
    </citation>
    <scope>NUCLEOTIDE SEQUENCE [LARGE SCALE GENOMIC DNA]</scope>
    <source>
        <strain evidence="2">Ar21-2</strain>
    </source>
</reference>
<accession>A0A2H3D9M8</accession>
<proteinExistence type="predicted"/>
<dbReference type="EMBL" id="KZ293689">
    <property type="protein sequence ID" value="PBK85777.1"/>
    <property type="molecule type" value="Genomic_DNA"/>
</dbReference>
<sequence>MMVGPILHLSAVPPANSHSISIPLLIFPLAESHLGPYGRHNPRQLGLDPRENSVHIRGKQLLSKMSHLDPPSSYPKMGWIPAVTSENQLMVTPTTKETIPADRATRAGAGGELEYRTNRLFIVD</sequence>
<protein>
    <submittedName>
        <fullName evidence="1">Uncharacterized protein</fullName>
    </submittedName>
</protein>
<name>A0A2H3D9M8_ARMGA</name>
<evidence type="ECO:0000313" key="1">
    <source>
        <dbReference type="EMBL" id="PBK85777.1"/>
    </source>
</evidence>
<keyword evidence="2" id="KW-1185">Reference proteome</keyword>
<gene>
    <name evidence="1" type="ORF">ARMGADRAFT_554856</name>
</gene>
<dbReference type="Proteomes" id="UP000217790">
    <property type="component" value="Unassembled WGS sequence"/>
</dbReference>
<dbReference type="InParanoid" id="A0A2H3D9M8"/>